<keyword evidence="2" id="KW-1185">Reference proteome</keyword>
<sequence>MAPPAPPLLRHWWRNQRLEGMAVDALTKALQSPKHYNCLEALGIESIDKYF</sequence>
<dbReference type="OrthoDB" id="6436874at2759"/>
<reference evidence="1 2" key="1">
    <citation type="journal article" date="2019" name="Sci. Rep.">
        <title>Orb-weaving spider Araneus ventricosus genome elucidates the spidroin gene catalogue.</title>
        <authorList>
            <person name="Kono N."/>
            <person name="Nakamura H."/>
            <person name="Ohtoshi R."/>
            <person name="Moran D.A.P."/>
            <person name="Shinohara A."/>
            <person name="Yoshida Y."/>
            <person name="Fujiwara M."/>
            <person name="Mori M."/>
            <person name="Tomita M."/>
            <person name="Arakawa K."/>
        </authorList>
    </citation>
    <scope>NUCLEOTIDE SEQUENCE [LARGE SCALE GENOMIC DNA]</scope>
</reference>
<accession>A0A4Y2V7D6</accession>
<dbReference type="Proteomes" id="UP000499080">
    <property type="component" value="Unassembled WGS sequence"/>
</dbReference>
<gene>
    <name evidence="1" type="ORF">AVEN_274025_1</name>
</gene>
<protein>
    <submittedName>
        <fullName evidence="1">Uncharacterized protein</fullName>
    </submittedName>
</protein>
<dbReference type="EMBL" id="BGPR01044430">
    <property type="protein sequence ID" value="GBO21203.1"/>
    <property type="molecule type" value="Genomic_DNA"/>
</dbReference>
<dbReference type="AlphaFoldDB" id="A0A4Y2V7D6"/>
<comment type="caution">
    <text evidence="1">The sequence shown here is derived from an EMBL/GenBank/DDBJ whole genome shotgun (WGS) entry which is preliminary data.</text>
</comment>
<evidence type="ECO:0000313" key="2">
    <source>
        <dbReference type="Proteomes" id="UP000499080"/>
    </source>
</evidence>
<evidence type="ECO:0000313" key="1">
    <source>
        <dbReference type="EMBL" id="GBO21203.1"/>
    </source>
</evidence>
<organism evidence="1 2">
    <name type="scientific">Araneus ventricosus</name>
    <name type="common">Orbweaver spider</name>
    <name type="synonym">Epeira ventricosa</name>
    <dbReference type="NCBI Taxonomy" id="182803"/>
    <lineage>
        <taxon>Eukaryota</taxon>
        <taxon>Metazoa</taxon>
        <taxon>Ecdysozoa</taxon>
        <taxon>Arthropoda</taxon>
        <taxon>Chelicerata</taxon>
        <taxon>Arachnida</taxon>
        <taxon>Araneae</taxon>
        <taxon>Araneomorphae</taxon>
        <taxon>Entelegynae</taxon>
        <taxon>Araneoidea</taxon>
        <taxon>Araneidae</taxon>
        <taxon>Araneus</taxon>
    </lineage>
</organism>
<name>A0A4Y2V7D6_ARAVE</name>
<feature type="non-terminal residue" evidence="1">
    <location>
        <position position="51"/>
    </location>
</feature>
<proteinExistence type="predicted"/>